<name>A0A109JT80_9BRAD</name>
<dbReference type="GO" id="GO:0015288">
    <property type="term" value="F:porin activity"/>
    <property type="evidence" value="ECO:0007669"/>
    <property type="project" value="InterPro"/>
</dbReference>
<dbReference type="GO" id="GO:0016020">
    <property type="term" value="C:membrane"/>
    <property type="evidence" value="ECO:0007669"/>
    <property type="project" value="InterPro"/>
</dbReference>
<evidence type="ECO:0000313" key="4">
    <source>
        <dbReference type="EMBL" id="KWV54693.1"/>
    </source>
</evidence>
<reference evidence="4 5" key="1">
    <citation type="submission" date="2015-11" db="EMBL/GenBank/DDBJ databases">
        <title>Draft Genome Sequence of the Strain BR 10303 (Bradyrhizobium sp.) isolated from nodules of Centrolobium paraense.</title>
        <authorList>
            <person name="Zelli J.E."/>
            <person name="Simoes-Araujo J.L."/>
            <person name="Barauna A.C."/>
            <person name="Silva K."/>
        </authorList>
    </citation>
    <scope>NUCLEOTIDE SEQUENCE [LARGE SCALE GENOMIC DNA]</scope>
    <source>
        <strain evidence="4 5">BR 10303</strain>
    </source>
</reference>
<dbReference type="PANTHER" id="PTHR37944">
    <property type="entry name" value="PORIN B"/>
    <property type="match status" value="1"/>
</dbReference>
<gene>
    <name evidence="4" type="ORF">AS156_06920</name>
</gene>
<dbReference type="InterPro" id="IPR038673">
    <property type="entry name" value="OprB_sf"/>
</dbReference>
<evidence type="ECO:0000256" key="3">
    <source>
        <dbReference type="SAM" id="MobiDB-lite"/>
    </source>
</evidence>
<comment type="similarity">
    <text evidence="1 2">Belongs to the OprB family.</text>
</comment>
<evidence type="ECO:0000256" key="1">
    <source>
        <dbReference type="ARBA" id="ARBA00008769"/>
    </source>
</evidence>
<protein>
    <submittedName>
        <fullName evidence="4">Uncharacterized protein</fullName>
    </submittedName>
</protein>
<evidence type="ECO:0000313" key="5">
    <source>
        <dbReference type="Proteomes" id="UP000057737"/>
    </source>
</evidence>
<accession>A0A109JT80</accession>
<dbReference type="InterPro" id="IPR052932">
    <property type="entry name" value="OprB_Porin"/>
</dbReference>
<dbReference type="PANTHER" id="PTHR37944:SF1">
    <property type="entry name" value="PORIN B"/>
    <property type="match status" value="1"/>
</dbReference>
<dbReference type="Pfam" id="PF04966">
    <property type="entry name" value="OprB"/>
    <property type="match status" value="1"/>
</dbReference>
<dbReference type="EMBL" id="LNCU01000070">
    <property type="protein sequence ID" value="KWV54693.1"/>
    <property type="molecule type" value="Genomic_DNA"/>
</dbReference>
<dbReference type="GO" id="GO:0008643">
    <property type="term" value="P:carbohydrate transport"/>
    <property type="evidence" value="ECO:0007669"/>
    <property type="project" value="InterPro"/>
</dbReference>
<evidence type="ECO:0000256" key="2">
    <source>
        <dbReference type="RuleBase" id="RU363072"/>
    </source>
</evidence>
<proteinExistence type="inferred from homology"/>
<feature type="compositionally biased region" description="Basic and acidic residues" evidence="3">
    <location>
        <begin position="75"/>
        <end position="84"/>
    </location>
</feature>
<dbReference type="Gene3D" id="2.40.160.180">
    <property type="entry name" value="Carbohydrate-selective porin OprB"/>
    <property type="match status" value="1"/>
</dbReference>
<feature type="region of interest" description="Disordered" evidence="3">
    <location>
        <begin position="67"/>
        <end position="94"/>
    </location>
</feature>
<sequence length="547" mass="59136">MHSRPANTVAEFTMHARVVAAISIRMRSVAASISIFQSTPKRAALLIALSLAADLASNSTLAQTTSLLTPTSDTAGRDAKRRAQMDPAPKLQRSQLKQATCPSGRPTLARLSSMPLTNCNSANTVTTNRMQKTADPFAKFETLREKGMWLNIPGPADTIDQDKDGVRSALADVGIGYVGGTVNSLVNNQLPGAARTSIANQLYMGQNPTFGSVNFMIVTYDLSRFGIADGQIIVGAQQQYWTWKPGGPDRLGINTIAYYQTFFDGKLELKMGYLRNQNEFAGTVVGGNAGASVLGPSSNILFQAGMSNNAAPTPAFNLKYNVDDHIYNKLSIQRSLSPDGHYAQITENPTGLDWSTANAGILWLDEAGYKCKAAPGLPETWLRAGIGFNDSSYTNLQHPTQPRTNANNVYYVAADRQLWQSDVQGLASRGIYGGLSVMYAPPDLNRASQYYELRLYAKGLFDGRPSDQIAIVATNTVWSHFAVDTALTKGHLVHRDSTAISGTYTAHLAPGIYASAGLTYINHPTSIIHTRETGHALNLLVSTSIFF</sequence>
<organism evidence="4 5">
    <name type="scientific">Bradyrhizobium macuxiense</name>
    <dbReference type="NCBI Taxonomy" id="1755647"/>
    <lineage>
        <taxon>Bacteria</taxon>
        <taxon>Pseudomonadati</taxon>
        <taxon>Pseudomonadota</taxon>
        <taxon>Alphaproteobacteria</taxon>
        <taxon>Hyphomicrobiales</taxon>
        <taxon>Nitrobacteraceae</taxon>
        <taxon>Bradyrhizobium</taxon>
    </lineage>
</organism>
<dbReference type="InterPro" id="IPR007049">
    <property type="entry name" value="Carb-sel_porin_OprB"/>
</dbReference>
<dbReference type="AlphaFoldDB" id="A0A109JT80"/>
<comment type="caution">
    <text evidence="4">The sequence shown here is derived from an EMBL/GenBank/DDBJ whole genome shotgun (WGS) entry which is preliminary data.</text>
</comment>
<dbReference type="Proteomes" id="UP000057737">
    <property type="component" value="Unassembled WGS sequence"/>
</dbReference>
<keyword evidence="5" id="KW-1185">Reference proteome</keyword>